<dbReference type="SUPFAM" id="SSF51735">
    <property type="entry name" value="NAD(P)-binding Rossmann-fold domains"/>
    <property type="match status" value="1"/>
</dbReference>
<keyword evidence="2" id="KW-0560">Oxidoreductase</keyword>
<dbReference type="InterPro" id="IPR051034">
    <property type="entry name" value="Mito_Enoyl-ACP_Reductase"/>
</dbReference>
<reference evidence="3 4" key="1">
    <citation type="submission" date="2013-05" db="EMBL/GenBank/DDBJ databases">
        <title>Drechslerella stenobrocha genome reveals carnivorous origination and mechanical trapping mechanism of predatory fungi.</title>
        <authorList>
            <person name="Liu X."/>
            <person name="Zhang W."/>
            <person name="Liu K."/>
        </authorList>
    </citation>
    <scope>NUCLEOTIDE SEQUENCE [LARGE SCALE GENOMIC DNA]</scope>
    <source>
        <strain evidence="3 4">248</strain>
    </source>
</reference>
<keyword evidence="4" id="KW-1185">Reference proteome</keyword>
<evidence type="ECO:0000256" key="2">
    <source>
        <dbReference type="ARBA" id="ARBA00023002"/>
    </source>
</evidence>
<accession>W7I627</accession>
<dbReference type="Gene3D" id="3.40.50.720">
    <property type="entry name" value="NAD(P)-binding Rossmann-like Domain"/>
    <property type="match status" value="1"/>
</dbReference>
<dbReference type="GO" id="GO:0005739">
    <property type="term" value="C:mitochondrion"/>
    <property type="evidence" value="ECO:0007669"/>
    <property type="project" value="TreeGrafter"/>
</dbReference>
<dbReference type="GO" id="GO:0016491">
    <property type="term" value="F:oxidoreductase activity"/>
    <property type="evidence" value="ECO:0007669"/>
    <property type="project" value="UniProtKB-KW"/>
</dbReference>
<dbReference type="AlphaFoldDB" id="W7I627"/>
<dbReference type="PANTHER" id="PTHR43981:SF2">
    <property type="entry name" value="ENOYL-[ACYL-CARRIER-PROTEIN] REDUCTASE, MITOCHONDRIAL"/>
    <property type="match status" value="1"/>
</dbReference>
<keyword evidence="1" id="KW-0521">NADP</keyword>
<dbReference type="InterPro" id="IPR036291">
    <property type="entry name" value="NAD(P)-bd_dom_sf"/>
</dbReference>
<evidence type="ECO:0000313" key="3">
    <source>
        <dbReference type="EMBL" id="EWC44195.1"/>
    </source>
</evidence>
<organism evidence="3 4">
    <name type="scientific">Drechslerella stenobrocha 248</name>
    <dbReference type="NCBI Taxonomy" id="1043628"/>
    <lineage>
        <taxon>Eukaryota</taxon>
        <taxon>Fungi</taxon>
        <taxon>Dikarya</taxon>
        <taxon>Ascomycota</taxon>
        <taxon>Pezizomycotina</taxon>
        <taxon>Orbiliomycetes</taxon>
        <taxon>Orbiliales</taxon>
        <taxon>Orbiliaceae</taxon>
        <taxon>Drechslerella</taxon>
    </lineage>
</organism>
<proteinExistence type="predicted"/>
<dbReference type="EMBL" id="KI966444">
    <property type="protein sequence ID" value="EWC44195.1"/>
    <property type="molecule type" value="Genomic_DNA"/>
</dbReference>
<dbReference type="CDD" id="cd08290">
    <property type="entry name" value="ETR"/>
    <property type="match status" value="1"/>
</dbReference>
<dbReference type="Proteomes" id="UP000024837">
    <property type="component" value="Unassembled WGS sequence"/>
</dbReference>
<dbReference type="OrthoDB" id="7482721at2759"/>
<dbReference type="PANTHER" id="PTHR43981">
    <property type="entry name" value="ENOYL-[ACYL-CARRIER-PROTEIN] REDUCTASE, MITOCHONDRIAL"/>
    <property type="match status" value="1"/>
</dbReference>
<name>W7I627_9PEZI</name>
<evidence type="ECO:0000256" key="1">
    <source>
        <dbReference type="ARBA" id="ARBA00022857"/>
    </source>
</evidence>
<sequence>MANPGFGTWRTYASAKQSDLIMIPDREGISPVQAATVSVNPATAYRMLKDFGNLQKGDYFVQNAANSGVGRSAIQIARIWGINSINIVRDRPEIDKLKAELKSLGGTEVLTEAEAKNKARISDILGGRPIKLALNCVGGESATNLAKMLG</sequence>
<gene>
    <name evidence="3" type="ORF">DRE_06940</name>
</gene>
<dbReference type="HOGENOM" id="CLU_1740499_0_0_1"/>
<dbReference type="GO" id="GO:0006631">
    <property type="term" value="P:fatty acid metabolic process"/>
    <property type="evidence" value="ECO:0007669"/>
    <property type="project" value="TreeGrafter"/>
</dbReference>
<dbReference type="Gene3D" id="3.90.180.10">
    <property type="entry name" value="Medium-chain alcohol dehydrogenases, catalytic domain"/>
    <property type="match status" value="1"/>
</dbReference>
<evidence type="ECO:0000313" key="4">
    <source>
        <dbReference type="Proteomes" id="UP000024837"/>
    </source>
</evidence>
<protein>
    <submittedName>
        <fullName evidence="3">Uncharacterized protein</fullName>
    </submittedName>
</protein>